<feature type="transmembrane region" description="Helical" evidence="8">
    <location>
        <begin position="400"/>
        <end position="421"/>
    </location>
</feature>
<keyword evidence="3 6" id="KW-0812">Transmembrane</keyword>
<dbReference type="GO" id="GO:0050291">
    <property type="term" value="F:sphingosine N-acyltransferase activity"/>
    <property type="evidence" value="ECO:0007669"/>
    <property type="project" value="InterPro"/>
</dbReference>
<dbReference type="SMART" id="SM00724">
    <property type="entry name" value="TLC"/>
    <property type="match status" value="1"/>
</dbReference>
<dbReference type="InterPro" id="IPR016439">
    <property type="entry name" value="Lag1/Lac1-like"/>
</dbReference>
<proteinExistence type="inferred from homology"/>
<feature type="domain" description="TLC" evidence="9">
    <location>
        <begin position="195"/>
        <end position="429"/>
    </location>
</feature>
<keyword evidence="11" id="KW-1185">Reference proteome</keyword>
<evidence type="ECO:0000313" key="10">
    <source>
        <dbReference type="EMBL" id="KAJ9489737.1"/>
    </source>
</evidence>
<organism evidence="10 11">
    <name type="scientific">Penicillium thymicola</name>
    <dbReference type="NCBI Taxonomy" id="293382"/>
    <lineage>
        <taxon>Eukaryota</taxon>
        <taxon>Fungi</taxon>
        <taxon>Dikarya</taxon>
        <taxon>Ascomycota</taxon>
        <taxon>Pezizomycotina</taxon>
        <taxon>Eurotiomycetes</taxon>
        <taxon>Eurotiomycetidae</taxon>
        <taxon>Eurotiales</taxon>
        <taxon>Aspergillaceae</taxon>
        <taxon>Penicillium</taxon>
    </lineage>
</organism>
<keyword evidence="5 6" id="KW-0472">Membrane</keyword>
<reference evidence="10" key="1">
    <citation type="submission" date="2015-06" db="EMBL/GenBank/DDBJ databases">
        <authorList>
            <person name="Nguyen H."/>
        </authorList>
    </citation>
    <scope>NUCLEOTIDE SEQUENCE</scope>
    <source>
        <strain evidence="10">DAOM 180753</strain>
    </source>
</reference>
<evidence type="ECO:0000256" key="2">
    <source>
        <dbReference type="ARBA" id="ARBA00009808"/>
    </source>
</evidence>
<dbReference type="Pfam" id="PF03798">
    <property type="entry name" value="TRAM_LAG1_CLN8"/>
    <property type="match status" value="1"/>
</dbReference>
<name>A0AAI9TLY3_PENTH</name>
<dbReference type="Proteomes" id="UP001227192">
    <property type="component" value="Unassembled WGS sequence"/>
</dbReference>
<dbReference type="AlphaFoldDB" id="A0AAI9TLY3"/>
<comment type="caution">
    <text evidence="10">The sequence shown here is derived from an EMBL/GenBank/DDBJ whole genome shotgun (WGS) entry which is preliminary data.</text>
</comment>
<dbReference type="PANTHER" id="PTHR12560">
    <property type="entry name" value="LONGEVITY ASSURANCE FACTOR 1 LAG1"/>
    <property type="match status" value="1"/>
</dbReference>
<evidence type="ECO:0000256" key="3">
    <source>
        <dbReference type="ARBA" id="ARBA00022692"/>
    </source>
</evidence>
<dbReference type="EMBL" id="LACB01000076">
    <property type="protein sequence ID" value="KAJ9489737.1"/>
    <property type="molecule type" value="Genomic_DNA"/>
</dbReference>
<feature type="transmembrane region" description="Helical" evidence="8">
    <location>
        <begin position="156"/>
        <end position="181"/>
    </location>
</feature>
<evidence type="ECO:0000256" key="5">
    <source>
        <dbReference type="ARBA" id="ARBA00023136"/>
    </source>
</evidence>
<evidence type="ECO:0000256" key="4">
    <source>
        <dbReference type="ARBA" id="ARBA00022989"/>
    </source>
</evidence>
<reference evidence="10" key="2">
    <citation type="journal article" date="2016" name="Fungal Biol.">
        <title>Ochratoxin A production by Penicillium thymicola.</title>
        <authorList>
            <person name="Nguyen H.D.T."/>
            <person name="McMullin D.R."/>
            <person name="Ponomareva E."/>
            <person name="Riley R."/>
            <person name="Pomraning K.R."/>
            <person name="Baker S.E."/>
            <person name="Seifert K.A."/>
        </authorList>
    </citation>
    <scope>NUCLEOTIDE SEQUENCE</scope>
    <source>
        <strain evidence="10">DAOM 180753</strain>
    </source>
</reference>
<evidence type="ECO:0000256" key="8">
    <source>
        <dbReference type="SAM" id="Phobius"/>
    </source>
</evidence>
<feature type="region of interest" description="Disordered" evidence="7">
    <location>
        <begin position="464"/>
        <end position="503"/>
    </location>
</feature>
<gene>
    <name evidence="10" type="ORF">VN97_g3551</name>
</gene>
<feature type="transmembrane region" description="Helical" evidence="8">
    <location>
        <begin position="326"/>
        <end position="350"/>
    </location>
</feature>
<feature type="transmembrane region" description="Helical" evidence="8">
    <location>
        <begin position="103"/>
        <end position="126"/>
    </location>
</feature>
<protein>
    <recommendedName>
        <fullName evidence="9">TLC domain-containing protein</fullName>
    </recommendedName>
</protein>
<dbReference type="PANTHER" id="PTHR12560:SF0">
    <property type="entry name" value="LD18904P"/>
    <property type="match status" value="1"/>
</dbReference>
<evidence type="ECO:0000256" key="7">
    <source>
        <dbReference type="SAM" id="MobiDB-lite"/>
    </source>
</evidence>
<accession>A0AAI9TLY3</accession>
<comment type="similarity">
    <text evidence="2">Belongs to the sphingosine N-acyltransferase family.</text>
</comment>
<comment type="subcellular location">
    <subcellularLocation>
        <location evidence="1">Membrane</location>
        <topology evidence="1">Multi-pass membrane protein</topology>
    </subcellularLocation>
</comment>
<evidence type="ECO:0000313" key="11">
    <source>
        <dbReference type="Proteomes" id="UP001227192"/>
    </source>
</evidence>
<feature type="transmembrane region" description="Helical" evidence="8">
    <location>
        <begin position="202"/>
        <end position="223"/>
    </location>
</feature>
<sequence length="518" mass="58349">MHLIYTQSSINLDIQHLTRRSHIHLGIDYFGSIPGSRLYSRPSLLLPRPPRGISNLLHTIGAFSTMADTVVPSQPLPELKARNAYVSSPSGLRPAKETTFREWVVANQIGISLTTLAMLLALHNLYPSLRPYTQPFFQLSYYNESSNSYVQGWDDVYFVISAAIALTGIRAIAIEWLMQPLARACGLKRKQSIRIAEQGWQAMYYSFIWGVGLYLWKTSYYWGDFAAMWSQWPARPLSGLMKWYLLVELAFLVQQIFVIHVEERRKDHVQMLSHHIITSALLSSAYIYAMYNVSNVVLCLMDIVDFLLPSAKILKYSKFETACNVGFGLFMGTWFITRHIFYPMVCWSVYYDLPHELTYGCYTGSTSEFISAEAPNAFAYMLGPYFSLDNPICFNPTLKWIFLSVLLVLEGLSIVWFSMIVRVAYGVICGGNAEDTRSDEEDEYEVEVGNQTASHVPAHLAAKDGAPADALETGNAPGLARRRSNGTASVRARGRGRVPFDPSDRKALLGRIGCEKPT</sequence>
<dbReference type="PROSITE" id="PS50922">
    <property type="entry name" value="TLC"/>
    <property type="match status" value="1"/>
</dbReference>
<feature type="transmembrane region" description="Helical" evidence="8">
    <location>
        <begin position="243"/>
        <end position="260"/>
    </location>
</feature>
<keyword evidence="4 8" id="KW-1133">Transmembrane helix</keyword>
<evidence type="ECO:0000256" key="6">
    <source>
        <dbReference type="PROSITE-ProRule" id="PRU00205"/>
    </source>
</evidence>
<evidence type="ECO:0000256" key="1">
    <source>
        <dbReference type="ARBA" id="ARBA00004141"/>
    </source>
</evidence>
<evidence type="ECO:0000259" key="9">
    <source>
        <dbReference type="PROSITE" id="PS50922"/>
    </source>
</evidence>
<dbReference type="GO" id="GO:0046513">
    <property type="term" value="P:ceramide biosynthetic process"/>
    <property type="evidence" value="ECO:0007669"/>
    <property type="project" value="InterPro"/>
</dbReference>
<dbReference type="GO" id="GO:0016020">
    <property type="term" value="C:membrane"/>
    <property type="evidence" value="ECO:0007669"/>
    <property type="project" value="UniProtKB-SubCell"/>
</dbReference>
<dbReference type="InterPro" id="IPR006634">
    <property type="entry name" value="TLC-dom"/>
</dbReference>